<evidence type="ECO:0000313" key="1">
    <source>
        <dbReference type="EMBL" id="ERM93473.1"/>
    </source>
</evidence>
<dbReference type="eggNOG" id="ENOG502QSTY">
    <property type="taxonomic scope" value="Eukaryota"/>
</dbReference>
<organism evidence="1 2">
    <name type="scientific">Amborella trichopoda</name>
    <dbReference type="NCBI Taxonomy" id="13333"/>
    <lineage>
        <taxon>Eukaryota</taxon>
        <taxon>Viridiplantae</taxon>
        <taxon>Streptophyta</taxon>
        <taxon>Embryophyta</taxon>
        <taxon>Tracheophyta</taxon>
        <taxon>Spermatophyta</taxon>
        <taxon>Magnoliopsida</taxon>
        <taxon>Amborellales</taxon>
        <taxon>Amborellaceae</taxon>
        <taxon>Amborella</taxon>
    </lineage>
</organism>
<dbReference type="OrthoDB" id="26525at2759"/>
<dbReference type="GO" id="GO:0051743">
    <property type="term" value="F:red chlorophyll catabolite reductase activity"/>
    <property type="evidence" value="ECO:0000318"/>
    <property type="project" value="GO_Central"/>
</dbReference>
<dbReference type="Gene3D" id="3.40.1500.20">
    <property type="match status" value="1"/>
</dbReference>
<reference evidence="2" key="1">
    <citation type="journal article" date="2013" name="Science">
        <title>The Amborella genome and the evolution of flowering plants.</title>
        <authorList>
            <consortium name="Amborella Genome Project"/>
        </authorList>
    </citation>
    <scope>NUCLEOTIDE SEQUENCE [LARGE SCALE GENOMIC DNA]</scope>
</reference>
<dbReference type="InterPro" id="IPR009439">
    <property type="entry name" value="RCC_reductase"/>
</dbReference>
<dbReference type="Pfam" id="PF06405">
    <property type="entry name" value="RCC_reductase"/>
    <property type="match status" value="1"/>
</dbReference>
<dbReference type="STRING" id="13333.W1NDQ8"/>
<protein>
    <recommendedName>
        <fullName evidence="3">Red chlorophyll catabolite reductase</fullName>
    </recommendedName>
</protein>
<dbReference type="PANTHER" id="PTHR34685">
    <property type="entry name" value="RED CHLOROPHYLL CATABOLITE REDUCTASE, CHLOROPLASTIC"/>
    <property type="match status" value="1"/>
</dbReference>
<dbReference type="Proteomes" id="UP000017836">
    <property type="component" value="Unassembled WGS sequence"/>
</dbReference>
<dbReference type="GO" id="GO:0009507">
    <property type="term" value="C:chloroplast"/>
    <property type="evidence" value="ECO:0000318"/>
    <property type="project" value="GO_Central"/>
</dbReference>
<accession>W1NDQ8</accession>
<keyword evidence="2" id="KW-1185">Reference proteome</keyword>
<dbReference type="OMA" id="WVEFPHL"/>
<dbReference type="AlphaFoldDB" id="W1NDQ8"/>
<dbReference type="EMBL" id="KI397698">
    <property type="protein sequence ID" value="ERM93473.1"/>
    <property type="molecule type" value="Genomic_DNA"/>
</dbReference>
<dbReference type="KEGG" id="atr:18421357"/>
<proteinExistence type="predicted"/>
<dbReference type="GO" id="GO:0015996">
    <property type="term" value="P:chlorophyll catabolic process"/>
    <property type="evidence" value="ECO:0000318"/>
    <property type="project" value="GO_Central"/>
</dbReference>
<evidence type="ECO:0008006" key="3">
    <source>
        <dbReference type="Google" id="ProtNLM"/>
    </source>
</evidence>
<dbReference type="PANTHER" id="PTHR34685:SF2">
    <property type="entry name" value="RED CHLOROPHYLL CATABOLITE REDUCTASE, CHLOROPLASTIC"/>
    <property type="match status" value="1"/>
</dbReference>
<name>W1NDQ8_AMBTC</name>
<sequence>MVPLHLSVISSPPPLKPFVPTITAKCTSMAQQEPLLKFPHLSSSGEKLMEGLLSTVESRLGPYLNPSFTPSDVRSFRNQNGSSQGSVNIRGGNNTRTMIDFILGSWIHCKMPHGILNIFTLVGMLNTRTDTPHLLLEVIQTGPSSLVLVLDLLPRKDLVLHSDYLKHYYEDAGLDPLRQQLEKKPFSKPYISSSLYIRSVVSPTAILFQINSDSQMSMDEIVGGDVEPVVKQVVETWLRLCLEGTGRELEESDRERILRRDNVIKTIGIEVDLLSNMPRLFGPDVTARVVDAFRKGV</sequence>
<evidence type="ECO:0000313" key="2">
    <source>
        <dbReference type="Proteomes" id="UP000017836"/>
    </source>
</evidence>
<dbReference type="HOGENOM" id="CLU_073200_0_0_1"/>
<gene>
    <name evidence="1" type="ORF">AMTR_s00132p00112670</name>
</gene>
<dbReference type="Gramene" id="ERM93473">
    <property type="protein sequence ID" value="ERM93473"/>
    <property type="gene ID" value="AMTR_s00132p00112670"/>
</dbReference>